<dbReference type="InterPro" id="IPR003115">
    <property type="entry name" value="ParB_N"/>
</dbReference>
<dbReference type="InterPro" id="IPR002052">
    <property type="entry name" value="DNA_methylase_N6_adenine_CS"/>
</dbReference>
<dbReference type="GO" id="GO:0005694">
    <property type="term" value="C:chromosome"/>
    <property type="evidence" value="ECO:0007669"/>
    <property type="project" value="TreeGrafter"/>
</dbReference>
<dbReference type="InterPro" id="IPR050336">
    <property type="entry name" value="Chromosome_partition/occlusion"/>
</dbReference>
<dbReference type="InterPro" id="IPR036086">
    <property type="entry name" value="ParB/Sulfiredoxin_sf"/>
</dbReference>
<dbReference type="Gene3D" id="3.90.1530.10">
    <property type="entry name" value="Conserved hypothetical protein from pyrococcus furiosus pfu- 392566-001, ParB domain"/>
    <property type="match status" value="1"/>
</dbReference>
<dbReference type="Pfam" id="PF01555">
    <property type="entry name" value="N6_N4_Mtase"/>
    <property type="match status" value="1"/>
</dbReference>
<reference evidence="7" key="1">
    <citation type="submission" date="2020-07" db="EMBL/GenBank/DDBJ databases">
        <title>Genome sequences of bacteria associated with the marine, planktonic diatom Thalassiosira profunda strain ECT2AJA-044.</title>
        <authorList>
            <person name="Gargas C.B."/>
            <person name="Roberts W.R."/>
            <person name="Alverson A.J."/>
        </authorList>
    </citation>
    <scope>NUCLEOTIDE SEQUENCE</scope>
    <source>
        <strain evidence="7">ECT2AJA-044</strain>
    </source>
</reference>
<protein>
    <recommendedName>
        <fullName evidence="5">Methyltransferase</fullName>
        <ecNumber evidence="5">2.1.1.-</ecNumber>
    </recommendedName>
</protein>
<dbReference type="InterPro" id="IPR029063">
    <property type="entry name" value="SAM-dependent_MTases_sf"/>
</dbReference>
<dbReference type="GO" id="GO:0045881">
    <property type="term" value="P:positive regulation of sporulation resulting in formation of a cellular spore"/>
    <property type="evidence" value="ECO:0007669"/>
    <property type="project" value="TreeGrafter"/>
</dbReference>
<dbReference type="CDD" id="cd16403">
    <property type="entry name" value="ParB_N_like_MT"/>
    <property type="match status" value="1"/>
</dbReference>
<dbReference type="GO" id="GO:0009007">
    <property type="term" value="F:site-specific DNA-methyltransferase (adenine-specific) activity"/>
    <property type="evidence" value="ECO:0007669"/>
    <property type="project" value="UniProtKB-EC"/>
</dbReference>
<dbReference type="PANTHER" id="PTHR33375:SF1">
    <property type="entry name" value="CHROMOSOME-PARTITIONING PROTEIN PARB-RELATED"/>
    <property type="match status" value="1"/>
</dbReference>
<dbReference type="KEGG" id="cact:HZ995_02145"/>
<evidence type="ECO:0000256" key="5">
    <source>
        <dbReference type="RuleBase" id="RU362026"/>
    </source>
</evidence>
<comment type="similarity">
    <text evidence="1 5">Belongs to the N(4)/N(6)-methyltransferase family.</text>
</comment>
<name>A0A975EUQ7_9RHOB</name>
<accession>A0A975EUQ7</accession>
<dbReference type="SUPFAM" id="SSF110849">
    <property type="entry name" value="ParB/Sulfiredoxin"/>
    <property type="match status" value="1"/>
</dbReference>
<evidence type="ECO:0000256" key="2">
    <source>
        <dbReference type="ARBA" id="ARBA00022603"/>
    </source>
</evidence>
<dbReference type="REBASE" id="468829">
    <property type="entry name" value="M.Cac044ORF2145P"/>
</dbReference>
<dbReference type="InterPro" id="IPR001091">
    <property type="entry name" value="RM_Methyltransferase"/>
</dbReference>
<feature type="domain" description="ParB-like N-terminal" evidence="6">
    <location>
        <begin position="16"/>
        <end position="102"/>
    </location>
</feature>
<gene>
    <name evidence="7" type="ORF">HZ995_02145</name>
</gene>
<dbReference type="Proteomes" id="UP000665026">
    <property type="component" value="Chromosome"/>
</dbReference>
<comment type="catalytic activity">
    <reaction evidence="4">
        <text>a 2'-deoxyadenosine in DNA + S-adenosyl-L-methionine = an N(6)-methyl-2'-deoxyadenosine in DNA + S-adenosyl-L-homocysteine + H(+)</text>
        <dbReference type="Rhea" id="RHEA:15197"/>
        <dbReference type="Rhea" id="RHEA-COMP:12418"/>
        <dbReference type="Rhea" id="RHEA-COMP:12419"/>
        <dbReference type="ChEBI" id="CHEBI:15378"/>
        <dbReference type="ChEBI" id="CHEBI:57856"/>
        <dbReference type="ChEBI" id="CHEBI:59789"/>
        <dbReference type="ChEBI" id="CHEBI:90615"/>
        <dbReference type="ChEBI" id="CHEBI:90616"/>
        <dbReference type="EC" id="2.1.1.72"/>
    </reaction>
</comment>
<dbReference type="Pfam" id="PF02195">
    <property type="entry name" value="ParB_N"/>
    <property type="match status" value="1"/>
</dbReference>
<dbReference type="EMBL" id="CP060010">
    <property type="protein sequence ID" value="QTN37416.1"/>
    <property type="molecule type" value="Genomic_DNA"/>
</dbReference>
<dbReference type="SUPFAM" id="SSF53335">
    <property type="entry name" value="S-adenosyl-L-methionine-dependent methyltransferases"/>
    <property type="match status" value="1"/>
</dbReference>
<dbReference type="PROSITE" id="PS00092">
    <property type="entry name" value="N6_MTASE"/>
    <property type="match status" value="1"/>
</dbReference>
<dbReference type="Gene3D" id="3.40.50.150">
    <property type="entry name" value="Vaccinia Virus protein VP39"/>
    <property type="match status" value="1"/>
</dbReference>
<dbReference type="SMART" id="SM00470">
    <property type="entry name" value="ParB"/>
    <property type="match status" value="1"/>
</dbReference>
<evidence type="ECO:0000313" key="8">
    <source>
        <dbReference type="Proteomes" id="UP000665026"/>
    </source>
</evidence>
<evidence type="ECO:0000256" key="3">
    <source>
        <dbReference type="ARBA" id="ARBA00022679"/>
    </source>
</evidence>
<dbReference type="GO" id="GO:0003677">
    <property type="term" value="F:DNA binding"/>
    <property type="evidence" value="ECO:0007669"/>
    <property type="project" value="InterPro"/>
</dbReference>
<dbReference type="PANTHER" id="PTHR33375">
    <property type="entry name" value="CHROMOSOME-PARTITIONING PROTEIN PARB-RELATED"/>
    <property type="match status" value="1"/>
</dbReference>
<dbReference type="EC" id="2.1.1.-" evidence="5"/>
<dbReference type="PIRSF" id="PIRSF036758">
    <property type="entry name" value="Aden_M_ParB"/>
    <property type="match status" value="1"/>
</dbReference>
<keyword evidence="2" id="KW-0489">Methyltransferase</keyword>
<dbReference type="GO" id="GO:0007059">
    <property type="term" value="P:chromosome segregation"/>
    <property type="evidence" value="ECO:0007669"/>
    <property type="project" value="TreeGrafter"/>
</dbReference>
<dbReference type="InterPro" id="IPR015840">
    <property type="entry name" value="DNA_MeTrfase_ParB"/>
</dbReference>
<dbReference type="GO" id="GO:0008170">
    <property type="term" value="F:N-methyltransferase activity"/>
    <property type="evidence" value="ECO:0007669"/>
    <property type="project" value="InterPro"/>
</dbReference>
<evidence type="ECO:0000256" key="1">
    <source>
        <dbReference type="ARBA" id="ARBA00006594"/>
    </source>
</evidence>
<dbReference type="InterPro" id="IPR002941">
    <property type="entry name" value="DNA_methylase_N4/N6"/>
</dbReference>
<dbReference type="PRINTS" id="PR00508">
    <property type="entry name" value="S21N4MTFRASE"/>
</dbReference>
<keyword evidence="3" id="KW-0808">Transferase</keyword>
<proteinExistence type="inferred from homology"/>
<evidence type="ECO:0000256" key="4">
    <source>
        <dbReference type="ARBA" id="ARBA00047942"/>
    </source>
</evidence>
<evidence type="ECO:0000313" key="7">
    <source>
        <dbReference type="EMBL" id="QTN37416.1"/>
    </source>
</evidence>
<dbReference type="GO" id="GO:0032259">
    <property type="term" value="P:methylation"/>
    <property type="evidence" value="ECO:0007669"/>
    <property type="project" value="UniProtKB-KW"/>
</dbReference>
<evidence type="ECO:0000259" key="6">
    <source>
        <dbReference type="SMART" id="SM00470"/>
    </source>
</evidence>
<sequence>MPRNLSTRLPAPEKLELVETDKLSPNPRNARTHSKKQINQIAESIRAFGFTNPILIDDDCVVIAGHGRLQAAKKLELTRVPVMRLSHLSDAERRAYVLADNKIALNAGWDSELLSIELGDLADLLPAIDIDLEITGFATGEIDILLSDHEAPTPSQTEEDKLPEPASVLVSKPGDIWQLGEHQVLCGDARDAEAISEFFAGRSASLVITDPPYNVRIQGHVGGRGKTKHEEFAFASGEMSDHEFTEFLSKSLSAMLLQVDDGTLLYVFMDWRHIETLLSVGRDLGLSLKNICIWNKTTPGQGSFYRSAHELVAVFAKSGNACTNNVQLGRYGRNRSNVWTYPGVNTFQTAEGDDLALHPTVKPVAMIAEAIKDASPRGAVVFDPFLGSGTTLLAADKVGRRCYGVEYEPEYIDTAIRRWQLLTGKDAILRRRLEEACDLYAAEELTFDEVSSRAPTTVGQNP</sequence>
<dbReference type="AlphaFoldDB" id="A0A975EUQ7"/>
<organism evidence="7 8">
    <name type="scientific">Cognatishimia activa</name>
    <dbReference type="NCBI Taxonomy" id="1715691"/>
    <lineage>
        <taxon>Bacteria</taxon>
        <taxon>Pseudomonadati</taxon>
        <taxon>Pseudomonadota</taxon>
        <taxon>Alphaproteobacteria</taxon>
        <taxon>Rhodobacterales</taxon>
        <taxon>Paracoccaceae</taxon>
        <taxon>Cognatishimia</taxon>
    </lineage>
</organism>